<evidence type="ECO:0000256" key="1">
    <source>
        <dbReference type="ARBA" id="ARBA00005375"/>
    </source>
</evidence>
<sequence length="282" mass="32714">MRRSFFPVNQKSTKNSVTSWRPVPIYTAPDHLIKPTSFDCPKYNKLREAIMPAIIANISSKYDSFFKYLGNVSGFGDSISFEQVLQIYDISREIANGLPQPDWVYKIWKEYDGNSTLELLKEMQRLRRFHENSHENFSYLRGGFLLGEWLTRLKNVTKGIQYPPTKMALYSSHDGTLQALMHILEVSNYQLIPYAACIFMEVYKNKQNDYEIELYLRDSDGNLDVIIPYNCTFPCPLNEFLQTYEPKAIFSFRRLAQECELKNCLNEASVSGSKGLLNKNDD</sequence>
<dbReference type="GO" id="GO:0016791">
    <property type="term" value="F:phosphatase activity"/>
    <property type="evidence" value="ECO:0007669"/>
    <property type="project" value="UniProtKB-ARBA"/>
</dbReference>
<dbReference type="Gene3D" id="3.40.50.1240">
    <property type="entry name" value="Phosphoglycerate mutase-like"/>
    <property type="match status" value="1"/>
</dbReference>
<protein>
    <submittedName>
        <fullName evidence="3">Acid phosphatase</fullName>
    </submittedName>
</protein>
<name>A0A915CXK1_9BILA</name>
<dbReference type="Pfam" id="PF00328">
    <property type="entry name" value="His_Phos_2"/>
    <property type="match status" value="1"/>
</dbReference>
<dbReference type="WBParaSite" id="jg13654">
    <property type="protein sequence ID" value="jg13654"/>
    <property type="gene ID" value="jg13654"/>
</dbReference>
<dbReference type="InterPro" id="IPR029033">
    <property type="entry name" value="His_PPase_superfam"/>
</dbReference>
<evidence type="ECO:0000313" key="3">
    <source>
        <dbReference type="WBParaSite" id="jg13654"/>
    </source>
</evidence>
<organism evidence="2 3">
    <name type="scientific">Ditylenchus dipsaci</name>
    <dbReference type="NCBI Taxonomy" id="166011"/>
    <lineage>
        <taxon>Eukaryota</taxon>
        <taxon>Metazoa</taxon>
        <taxon>Ecdysozoa</taxon>
        <taxon>Nematoda</taxon>
        <taxon>Chromadorea</taxon>
        <taxon>Rhabditida</taxon>
        <taxon>Tylenchina</taxon>
        <taxon>Tylenchomorpha</taxon>
        <taxon>Sphaerularioidea</taxon>
        <taxon>Anguinidae</taxon>
        <taxon>Anguininae</taxon>
        <taxon>Ditylenchus</taxon>
    </lineage>
</organism>
<dbReference type="PANTHER" id="PTHR11567">
    <property type="entry name" value="ACID PHOSPHATASE-RELATED"/>
    <property type="match status" value="1"/>
</dbReference>
<reference evidence="3" key="1">
    <citation type="submission" date="2022-11" db="UniProtKB">
        <authorList>
            <consortium name="WormBaseParasite"/>
        </authorList>
    </citation>
    <scope>IDENTIFICATION</scope>
</reference>
<dbReference type="InterPro" id="IPR000560">
    <property type="entry name" value="His_Pase_clade-2"/>
</dbReference>
<evidence type="ECO:0000313" key="2">
    <source>
        <dbReference type="Proteomes" id="UP000887574"/>
    </source>
</evidence>
<keyword evidence="2" id="KW-1185">Reference proteome</keyword>
<proteinExistence type="inferred from homology"/>
<dbReference type="Proteomes" id="UP000887574">
    <property type="component" value="Unplaced"/>
</dbReference>
<dbReference type="PANTHER" id="PTHR11567:SF210">
    <property type="entry name" value="ACID PHOSPHATASE 5-RELATED"/>
    <property type="match status" value="1"/>
</dbReference>
<dbReference type="SUPFAM" id="SSF53254">
    <property type="entry name" value="Phosphoglycerate mutase-like"/>
    <property type="match status" value="1"/>
</dbReference>
<dbReference type="InterPro" id="IPR050645">
    <property type="entry name" value="Histidine_acid_phosphatase"/>
</dbReference>
<comment type="similarity">
    <text evidence="1">Belongs to the histidine acid phosphatase family.</text>
</comment>
<dbReference type="AlphaFoldDB" id="A0A915CXK1"/>
<accession>A0A915CXK1</accession>